<accession>A0A9W6MBC9</accession>
<evidence type="ECO:0000313" key="5">
    <source>
        <dbReference type="Proteomes" id="UP001143474"/>
    </source>
</evidence>
<dbReference type="PANTHER" id="PTHR34351:SF1">
    <property type="entry name" value="SLR1927 PROTEIN"/>
    <property type="match status" value="1"/>
</dbReference>
<sequence>MRTLWRSGSGRGEDPARTPARPGLRRVGTLAGPGRNRRPVGAPGRLANAPRLSGTGTAVTLGGAVLLAAGLAGGYPGLAGVGAAAQAVVVLAVVLVSVPVRLGGRRTVTPDRVTVNTGAVADLEIRNAGRLPTGWVEVKDLVDGAPSRVAVPPLAPGATARVEYALATPRRGLLTLGPLLLERRDPLGLARRTERAGSPARLWVRPRVHPLRPSAVGSAPDVEGPLDDRAPRGTTTFASLREYRPGDDPRQIHWRSTARSGSLIVRERVDTAEPTAAVVVDTRAAVLSADEFEEAVEVAASLVTAAGRGSRAAALTVLGENGGEVALAGGRGPMDRLAAVRRTEEHDLAALVSLVRRVAGNASLVVVTGADDALVSLLPAARHRAATTVVQLSAAVGSPTVTGRAGVSVLRAASGAQAVTALNRLGGLAGGRR</sequence>
<keyword evidence="2" id="KW-1133">Transmembrane helix</keyword>
<reference evidence="4" key="2">
    <citation type="submission" date="2023-01" db="EMBL/GenBank/DDBJ databases">
        <authorList>
            <person name="Sun Q."/>
            <person name="Evtushenko L."/>
        </authorList>
    </citation>
    <scope>NUCLEOTIDE SEQUENCE</scope>
    <source>
        <strain evidence="4">VKM Ac-2007</strain>
    </source>
</reference>
<feature type="region of interest" description="Disordered" evidence="1">
    <location>
        <begin position="1"/>
        <end position="49"/>
    </location>
</feature>
<feature type="domain" description="DUF58" evidence="3">
    <location>
        <begin position="240"/>
        <end position="337"/>
    </location>
</feature>
<dbReference type="RefSeq" id="WP_271216058.1">
    <property type="nucleotide sequence ID" value="NZ_BSEV01000001.1"/>
</dbReference>
<dbReference type="EMBL" id="BSEV01000001">
    <property type="protein sequence ID" value="GLK07528.1"/>
    <property type="molecule type" value="Genomic_DNA"/>
</dbReference>
<dbReference type="PANTHER" id="PTHR34351">
    <property type="entry name" value="SLR1927 PROTEIN-RELATED"/>
    <property type="match status" value="1"/>
</dbReference>
<gene>
    <name evidence="4" type="ORF">GCM10017600_09330</name>
</gene>
<comment type="caution">
    <text evidence="4">The sequence shown here is derived from an EMBL/GenBank/DDBJ whole genome shotgun (WGS) entry which is preliminary data.</text>
</comment>
<evidence type="ECO:0000313" key="4">
    <source>
        <dbReference type="EMBL" id="GLK07528.1"/>
    </source>
</evidence>
<keyword evidence="5" id="KW-1185">Reference proteome</keyword>
<dbReference type="Proteomes" id="UP001143474">
    <property type="component" value="Unassembled WGS sequence"/>
</dbReference>
<feature type="transmembrane region" description="Helical" evidence="2">
    <location>
        <begin position="52"/>
        <end position="72"/>
    </location>
</feature>
<reference evidence="4" key="1">
    <citation type="journal article" date="2014" name="Int. J. Syst. Evol. Microbiol.">
        <title>Complete genome sequence of Corynebacterium casei LMG S-19264T (=DSM 44701T), isolated from a smear-ripened cheese.</title>
        <authorList>
            <consortium name="US DOE Joint Genome Institute (JGI-PGF)"/>
            <person name="Walter F."/>
            <person name="Albersmeier A."/>
            <person name="Kalinowski J."/>
            <person name="Ruckert C."/>
        </authorList>
    </citation>
    <scope>NUCLEOTIDE SEQUENCE</scope>
    <source>
        <strain evidence="4">VKM Ac-2007</strain>
    </source>
</reference>
<dbReference type="Pfam" id="PF01882">
    <property type="entry name" value="DUF58"/>
    <property type="match status" value="1"/>
</dbReference>
<evidence type="ECO:0000256" key="1">
    <source>
        <dbReference type="SAM" id="MobiDB-lite"/>
    </source>
</evidence>
<evidence type="ECO:0000259" key="3">
    <source>
        <dbReference type="Pfam" id="PF01882"/>
    </source>
</evidence>
<evidence type="ECO:0000256" key="2">
    <source>
        <dbReference type="SAM" id="Phobius"/>
    </source>
</evidence>
<protein>
    <recommendedName>
        <fullName evidence="3">DUF58 domain-containing protein</fullName>
    </recommendedName>
</protein>
<feature type="region of interest" description="Disordered" evidence="1">
    <location>
        <begin position="214"/>
        <end position="233"/>
    </location>
</feature>
<organism evidence="4 5">
    <name type="scientific">Streptosporangium carneum</name>
    <dbReference type="NCBI Taxonomy" id="47481"/>
    <lineage>
        <taxon>Bacteria</taxon>
        <taxon>Bacillati</taxon>
        <taxon>Actinomycetota</taxon>
        <taxon>Actinomycetes</taxon>
        <taxon>Streptosporangiales</taxon>
        <taxon>Streptosporangiaceae</taxon>
        <taxon>Streptosporangium</taxon>
    </lineage>
</organism>
<feature type="transmembrane region" description="Helical" evidence="2">
    <location>
        <begin position="78"/>
        <end position="98"/>
    </location>
</feature>
<name>A0A9W6MBC9_9ACTN</name>
<proteinExistence type="predicted"/>
<keyword evidence="2" id="KW-0472">Membrane</keyword>
<dbReference type="InterPro" id="IPR002881">
    <property type="entry name" value="DUF58"/>
</dbReference>
<keyword evidence="2" id="KW-0812">Transmembrane</keyword>
<dbReference type="AlphaFoldDB" id="A0A9W6MBC9"/>